<dbReference type="AlphaFoldDB" id="A0A4R1AZZ0"/>
<keyword evidence="1" id="KW-0732">Signal</keyword>
<dbReference type="STRING" id="1742358.GCA_001439605_02119"/>
<gene>
    <name evidence="2" type="ORF">E0Y62_00310</name>
</gene>
<feature type="signal peptide" evidence="1">
    <location>
        <begin position="1"/>
        <end position="23"/>
    </location>
</feature>
<feature type="chain" id="PRO_5020509348" evidence="1">
    <location>
        <begin position="24"/>
        <end position="265"/>
    </location>
</feature>
<dbReference type="OrthoDB" id="2942865at2"/>
<dbReference type="EMBL" id="SJTH01000001">
    <property type="protein sequence ID" value="TCJ06287.1"/>
    <property type="molecule type" value="Genomic_DNA"/>
</dbReference>
<reference evidence="2 3" key="1">
    <citation type="submission" date="2019-03" db="EMBL/GenBank/DDBJ databases">
        <authorList>
            <person name="Jensen L."/>
            <person name="Storgaard J."/>
            <person name="Sulaj E."/>
            <person name="Schramm A."/>
            <person name="Marshall I.P.G."/>
        </authorList>
    </citation>
    <scope>NUCLEOTIDE SEQUENCE [LARGE SCALE GENOMIC DNA]</scope>
    <source>
        <strain evidence="2 3">2017H2G3</strain>
    </source>
</reference>
<dbReference type="Proteomes" id="UP000293846">
    <property type="component" value="Unassembled WGS sequence"/>
</dbReference>
<sequence length="265" mass="29517">MKGKMLITVLTIPVLLLSTVSTSAVTQKVMWGKTELKQGQIGKVTVLSPTPIYQYNPDHLLSKLDRTLNKSEEYRVYSMKELDAGYYGLGGGLFVEKSNAVKYETPSKYKLALLEQQSHPESAGKVYPDGWAAPVLKSAWSQNQATNFETLQNELGFTGDGHFFDIQEKPQAIVVNGGSEGNEVTIKFYMWNAPSMEQGYRIPVVAKELFKLYFGNDATRVWKYFNTGSIPDHFTANGRSVKATANDLEGSLYLYVGKKTLQNDG</sequence>
<evidence type="ECO:0000256" key="1">
    <source>
        <dbReference type="SAM" id="SignalP"/>
    </source>
</evidence>
<proteinExistence type="predicted"/>
<dbReference type="RefSeq" id="WP_131235644.1">
    <property type="nucleotide sequence ID" value="NZ_SJTH01000001.1"/>
</dbReference>
<keyword evidence="3" id="KW-1185">Reference proteome</keyword>
<evidence type="ECO:0000313" key="3">
    <source>
        <dbReference type="Proteomes" id="UP000293846"/>
    </source>
</evidence>
<name>A0A4R1AZZ0_9BACI</name>
<accession>A0A4R1AZZ0</accession>
<evidence type="ECO:0000313" key="2">
    <source>
        <dbReference type="EMBL" id="TCJ06287.1"/>
    </source>
</evidence>
<organism evidence="2 3">
    <name type="scientific">Cytobacillus praedii</name>
    <dbReference type="NCBI Taxonomy" id="1742358"/>
    <lineage>
        <taxon>Bacteria</taxon>
        <taxon>Bacillati</taxon>
        <taxon>Bacillota</taxon>
        <taxon>Bacilli</taxon>
        <taxon>Bacillales</taxon>
        <taxon>Bacillaceae</taxon>
        <taxon>Cytobacillus</taxon>
    </lineage>
</organism>
<comment type="caution">
    <text evidence="2">The sequence shown here is derived from an EMBL/GenBank/DDBJ whole genome shotgun (WGS) entry which is preliminary data.</text>
</comment>
<protein>
    <submittedName>
        <fullName evidence="2">Uncharacterized protein</fullName>
    </submittedName>
</protein>